<feature type="compositionally biased region" description="Basic residues" evidence="2">
    <location>
        <begin position="1"/>
        <end position="10"/>
    </location>
</feature>
<comment type="caution">
    <text evidence="3">The sequence shown here is derived from an EMBL/GenBank/DDBJ whole genome shotgun (WGS) entry which is preliminary data.</text>
</comment>
<accession>A0ABS4SJH5</accession>
<sequence>MSRGAAHRKPTNVSAKPVEQSVAEAKRQGWIEENRPAFDAYDAFVERHGVFSDGKRLF</sequence>
<protein>
    <submittedName>
        <fullName evidence="3">Post-segregation antitoxin (Ccd killing protein)</fullName>
    </submittedName>
</protein>
<evidence type="ECO:0000313" key="3">
    <source>
        <dbReference type="EMBL" id="MBP2292716.1"/>
    </source>
</evidence>
<evidence type="ECO:0000256" key="1">
    <source>
        <dbReference type="ARBA" id="ARBA00022649"/>
    </source>
</evidence>
<proteinExistence type="predicted"/>
<gene>
    <name evidence="3" type="ORF">J2851_002494</name>
</gene>
<reference evidence="3 4" key="1">
    <citation type="submission" date="2021-03" db="EMBL/GenBank/DDBJ databases">
        <title>Genomic Encyclopedia of Type Strains, Phase III (KMG-III): the genomes of soil and plant-associated and newly described type strains.</title>
        <authorList>
            <person name="Whitman W."/>
        </authorList>
    </citation>
    <scope>NUCLEOTIDE SEQUENCE [LARGE SCALE GENOMIC DNA]</scope>
    <source>
        <strain evidence="3 4">IMMIB AFH-6</strain>
    </source>
</reference>
<evidence type="ECO:0000256" key="2">
    <source>
        <dbReference type="SAM" id="MobiDB-lite"/>
    </source>
</evidence>
<dbReference type="InterPro" id="IPR009956">
    <property type="entry name" value="Post-segregation_anti-tox_CcdA"/>
</dbReference>
<dbReference type="EMBL" id="JAGINP010000007">
    <property type="protein sequence ID" value="MBP2292716.1"/>
    <property type="molecule type" value="Genomic_DNA"/>
</dbReference>
<dbReference type="RefSeq" id="WP_209766570.1">
    <property type="nucleotide sequence ID" value="NZ_JAGINP010000007.1"/>
</dbReference>
<organism evidence="3 4">
    <name type="scientific">Azospirillum rugosum</name>
    <dbReference type="NCBI Taxonomy" id="416170"/>
    <lineage>
        <taxon>Bacteria</taxon>
        <taxon>Pseudomonadati</taxon>
        <taxon>Pseudomonadota</taxon>
        <taxon>Alphaproteobacteria</taxon>
        <taxon>Rhodospirillales</taxon>
        <taxon>Azospirillaceae</taxon>
        <taxon>Azospirillum</taxon>
    </lineage>
</organism>
<dbReference type="Pfam" id="PF07362">
    <property type="entry name" value="CcdA"/>
    <property type="match status" value="1"/>
</dbReference>
<keyword evidence="4" id="KW-1185">Reference proteome</keyword>
<dbReference type="Proteomes" id="UP000781958">
    <property type="component" value="Unassembled WGS sequence"/>
</dbReference>
<feature type="region of interest" description="Disordered" evidence="2">
    <location>
        <begin position="1"/>
        <end position="21"/>
    </location>
</feature>
<evidence type="ECO:0000313" key="4">
    <source>
        <dbReference type="Proteomes" id="UP000781958"/>
    </source>
</evidence>
<keyword evidence="1" id="KW-1277">Toxin-antitoxin system</keyword>
<name>A0ABS4SJH5_9PROT</name>